<evidence type="ECO:0000256" key="2">
    <source>
        <dbReference type="ARBA" id="ARBA00012035"/>
    </source>
</evidence>
<comment type="function">
    <text evidence="12">Catalyzes the phosphorylation of ribose at O-5 in a reaction requiring ATP and magnesium. The resulting D-ribose-5-phosphate can then be used either for sythesis of nucleotides, histidine, and tryptophan, or as a component of the pentose phosphate pathway.</text>
</comment>
<dbReference type="GO" id="GO:0005829">
    <property type="term" value="C:cytosol"/>
    <property type="evidence" value="ECO:0007669"/>
    <property type="project" value="TreeGrafter"/>
</dbReference>
<keyword evidence="9 12" id="KW-0460">Magnesium</keyword>
<feature type="active site" description="Proton acceptor" evidence="12">
    <location>
        <position position="272"/>
    </location>
</feature>
<feature type="binding site" evidence="12">
    <location>
        <begin position="231"/>
        <end position="236"/>
    </location>
    <ligand>
        <name>ATP</name>
        <dbReference type="ChEBI" id="CHEBI:30616"/>
    </ligand>
</feature>
<keyword evidence="7 12" id="KW-0418">Kinase</keyword>
<evidence type="ECO:0000256" key="5">
    <source>
        <dbReference type="ARBA" id="ARBA00022723"/>
    </source>
</evidence>
<evidence type="ECO:0000313" key="16">
    <source>
        <dbReference type="Proteomes" id="UP000253740"/>
    </source>
</evidence>
<evidence type="ECO:0000256" key="3">
    <source>
        <dbReference type="ARBA" id="ARBA00016943"/>
    </source>
</evidence>
<comment type="similarity">
    <text evidence="1">Belongs to the carbohydrate kinase pfkB family.</text>
</comment>
<reference evidence="15" key="2">
    <citation type="submission" date="2015-08" db="EMBL/GenBank/DDBJ databases">
        <title>Complete DNA Sequence of Pseudomonas syringae pv. actinidiae, the Causal Agent of Kiwifruit Canker Disease.</title>
        <authorList>
            <person name="Rikkerink E.H.A."/>
            <person name="Fineran P.C."/>
        </authorList>
    </citation>
    <scope>NUCLEOTIDE SEQUENCE</scope>
    <source>
        <strain evidence="15">SkMP5</strain>
    </source>
</reference>
<feature type="domain" description="Carbohydrate kinase PfkB" evidence="13">
    <location>
        <begin position="6"/>
        <end position="316"/>
    </location>
</feature>
<keyword evidence="11 12" id="KW-0119">Carbohydrate metabolism</keyword>
<evidence type="ECO:0000259" key="13">
    <source>
        <dbReference type="Pfam" id="PF00294"/>
    </source>
</evidence>
<dbReference type="EC" id="2.7.1.15" evidence="2 12"/>
<dbReference type="GO" id="GO:0004747">
    <property type="term" value="F:ribokinase activity"/>
    <property type="evidence" value="ECO:0007669"/>
    <property type="project" value="UniProtKB-UniRule"/>
</dbReference>
<comment type="pathway">
    <text evidence="12">Carbohydrate metabolism; D-ribose degradation; D-ribose 5-phosphate from beta-D-ribopyranose: step 2/2.</text>
</comment>
<protein>
    <recommendedName>
        <fullName evidence="3 12">Ribokinase</fullName>
        <shortName evidence="12">RK</shortName>
        <ecNumber evidence="2 12">2.7.1.15</ecNumber>
    </recommendedName>
</protein>
<dbReference type="InterPro" id="IPR029056">
    <property type="entry name" value="Ribokinase-like"/>
</dbReference>
<evidence type="ECO:0000256" key="11">
    <source>
        <dbReference type="ARBA" id="ARBA00023277"/>
    </source>
</evidence>
<evidence type="ECO:0000256" key="4">
    <source>
        <dbReference type="ARBA" id="ARBA00022679"/>
    </source>
</evidence>
<evidence type="ECO:0000256" key="6">
    <source>
        <dbReference type="ARBA" id="ARBA00022741"/>
    </source>
</evidence>
<dbReference type="GO" id="GO:0019303">
    <property type="term" value="P:D-ribose catabolic process"/>
    <property type="evidence" value="ECO:0007669"/>
    <property type="project" value="UniProtKB-UniRule"/>
</dbReference>
<feature type="binding site" evidence="12">
    <location>
        <position position="298"/>
    </location>
    <ligand>
        <name>ATP</name>
        <dbReference type="ChEBI" id="CHEBI:30616"/>
    </ligand>
</feature>
<organism evidence="15">
    <name type="scientific">Mizugakiibacter sediminis</name>
    <dbReference type="NCBI Taxonomy" id="1475481"/>
    <lineage>
        <taxon>Bacteria</taxon>
        <taxon>Pseudomonadati</taxon>
        <taxon>Pseudomonadota</taxon>
        <taxon>Gammaproteobacteria</taxon>
        <taxon>Lysobacterales</taxon>
        <taxon>Rhodanobacteraceae</taxon>
        <taxon>Mizugakiibacter</taxon>
    </lineage>
</organism>
<keyword evidence="10 12" id="KW-0630">Potassium</keyword>
<dbReference type="PRINTS" id="PR00990">
    <property type="entry name" value="RIBOKINASE"/>
</dbReference>
<evidence type="ECO:0000256" key="7">
    <source>
        <dbReference type="ARBA" id="ARBA00022777"/>
    </source>
</evidence>
<keyword evidence="12" id="KW-0963">Cytoplasm</keyword>
<sequence>MSAPAQVVVVGSYNHDHVWQVDRFCRPGETRRAHGFVAGPGGKGFNQAVACVRQGVATTFVGAIGDDPLGTTARALADAEGLHGRWQIRDDAPTGAAGILVDAAGQNQIVVALGANERLDPAFVRAQRGAFADARVLLVQLENNLDAVDAALDLAGVAGATCVLNPAPVHADLAADTLRRCDLVTPNETELALLLARFAGTEVDADALATLPDAELHALARRLPVPCVVITLGRHGCFVSHAEDGDRLGDAVARYRLPAEAVRAIDTTAAGDAFSGALAAALVRLAGRPLIEAVRHANRAAALSTERVGAARAMPHWEEVRARFPG</sequence>
<evidence type="ECO:0000313" key="15">
    <source>
        <dbReference type="EMBL" id="GAP65106.1"/>
    </source>
</evidence>
<dbReference type="Proteomes" id="UP000253740">
    <property type="component" value="Unassembled WGS sequence"/>
</dbReference>
<dbReference type="CDD" id="cd01174">
    <property type="entry name" value="ribokinase"/>
    <property type="match status" value="1"/>
</dbReference>
<comment type="subcellular location">
    <subcellularLocation>
        <location evidence="12">Cytoplasm</location>
    </subcellularLocation>
</comment>
<keyword evidence="16" id="KW-1185">Reference proteome</keyword>
<comment type="catalytic activity">
    <reaction evidence="12">
        <text>D-ribose + ATP = D-ribose 5-phosphate + ADP + H(+)</text>
        <dbReference type="Rhea" id="RHEA:13697"/>
        <dbReference type="ChEBI" id="CHEBI:15378"/>
        <dbReference type="ChEBI" id="CHEBI:30616"/>
        <dbReference type="ChEBI" id="CHEBI:47013"/>
        <dbReference type="ChEBI" id="CHEBI:78346"/>
        <dbReference type="ChEBI" id="CHEBI:456216"/>
        <dbReference type="EC" id="2.7.1.15"/>
    </reaction>
</comment>
<dbReference type="AlphaFoldDB" id="A0A0K8QK83"/>
<keyword evidence="5 12" id="KW-0479">Metal-binding</keyword>
<keyword evidence="8 12" id="KW-0067">ATP-binding</keyword>
<evidence type="ECO:0000256" key="10">
    <source>
        <dbReference type="ARBA" id="ARBA00022958"/>
    </source>
</evidence>
<dbReference type="PROSITE" id="PS00584">
    <property type="entry name" value="PFKB_KINASES_2"/>
    <property type="match status" value="1"/>
</dbReference>
<dbReference type="PANTHER" id="PTHR10584">
    <property type="entry name" value="SUGAR KINASE"/>
    <property type="match status" value="1"/>
</dbReference>
<dbReference type="HOGENOM" id="CLU_027634_2_3_6"/>
<feature type="binding site" evidence="12">
    <location>
        <begin position="42"/>
        <end position="46"/>
    </location>
    <ligand>
        <name>substrate</name>
    </ligand>
</feature>
<feature type="binding site" evidence="12">
    <location>
        <position position="142"/>
    </location>
    <ligand>
        <name>substrate</name>
    </ligand>
</feature>
<dbReference type="SUPFAM" id="SSF53613">
    <property type="entry name" value="Ribokinase-like"/>
    <property type="match status" value="1"/>
</dbReference>
<dbReference type="Gene3D" id="3.40.1190.20">
    <property type="match status" value="1"/>
</dbReference>
<dbReference type="EMBL" id="DF952380">
    <property type="protein sequence ID" value="GAN45320.1"/>
    <property type="molecule type" value="Genomic_DNA"/>
</dbReference>
<dbReference type="InterPro" id="IPR002173">
    <property type="entry name" value="Carboh/pur_kinase_PfkB_CS"/>
</dbReference>
<comment type="caution">
    <text evidence="12">Lacks conserved residue(s) required for the propagation of feature annotation.</text>
</comment>
<dbReference type="InterPro" id="IPR011877">
    <property type="entry name" value="Ribokinase"/>
</dbReference>
<feature type="binding site" evidence="12">
    <location>
        <position position="268"/>
    </location>
    <ligand>
        <name>K(+)</name>
        <dbReference type="ChEBI" id="CHEBI:29103"/>
    </ligand>
</feature>
<comment type="cofactor">
    <cofactor evidence="12">
        <name>Mg(2+)</name>
        <dbReference type="ChEBI" id="CHEBI:18420"/>
    </cofactor>
    <text evidence="12">Requires a divalent cation, most likely magnesium in vivo, as an electrophilic catalyst to aid phosphoryl group transfer. It is the chelate of the metal and the nucleotide that is the actual substrate.</text>
</comment>
<feature type="binding site" evidence="12">
    <location>
        <begin position="14"/>
        <end position="16"/>
    </location>
    <ligand>
        <name>substrate</name>
    </ligand>
</feature>
<evidence type="ECO:0000256" key="1">
    <source>
        <dbReference type="ARBA" id="ARBA00005380"/>
    </source>
</evidence>
<proteinExistence type="inferred from homology"/>
<dbReference type="RefSeq" id="WP_062534592.1">
    <property type="nucleotide sequence ID" value="NZ_DF970150.1"/>
</dbReference>
<comment type="similarity">
    <text evidence="12">Belongs to the carbohydrate kinase PfkB family. Ribokinase subfamily.</text>
</comment>
<accession>A0A0K8QK83</accession>
<feature type="binding site" evidence="12">
    <location>
        <position position="272"/>
    </location>
    <ligand>
        <name>substrate</name>
    </ligand>
</feature>
<keyword evidence="4 12" id="KW-0808">Transferase</keyword>
<feature type="binding site" evidence="12">
    <location>
        <position position="307"/>
    </location>
    <ligand>
        <name>K(+)</name>
        <dbReference type="ChEBI" id="CHEBI:29103"/>
    </ligand>
</feature>
<dbReference type="InterPro" id="IPR002139">
    <property type="entry name" value="Ribo/fructo_kinase"/>
</dbReference>
<dbReference type="InterPro" id="IPR011611">
    <property type="entry name" value="PfkB_dom"/>
</dbReference>
<feature type="binding site" evidence="12">
    <location>
        <position position="304"/>
    </location>
    <ligand>
        <name>K(+)</name>
        <dbReference type="ChEBI" id="CHEBI:29103"/>
    </ligand>
</feature>
<dbReference type="STRING" id="1475481.GCA_000953855_00401"/>
<dbReference type="PANTHER" id="PTHR10584:SF166">
    <property type="entry name" value="RIBOKINASE"/>
    <property type="match status" value="1"/>
</dbReference>
<evidence type="ECO:0000313" key="14">
    <source>
        <dbReference type="EMBL" id="GAN45320.1"/>
    </source>
</evidence>
<gene>
    <name evidence="12" type="primary">rbsK</name>
    <name evidence="14" type="ORF">MBSD_1866</name>
    <name evidence="15" type="ORF">MBSD_n0395</name>
</gene>
<feature type="binding site" evidence="12">
    <location>
        <position position="187"/>
    </location>
    <ligand>
        <name>ATP</name>
        <dbReference type="ChEBI" id="CHEBI:30616"/>
    </ligand>
</feature>
<keyword evidence="6 12" id="KW-0547">Nucleotide-binding</keyword>
<comment type="activity regulation">
    <text evidence="12">Activated by a monovalent cation that binds near, but not in, the active site. The most likely occupant of the site in vivo is potassium. Ion binding induces a conformational change that may alter substrate affinity.</text>
</comment>
<feature type="binding site" evidence="12">
    <location>
        <position position="266"/>
    </location>
    <ligand>
        <name>K(+)</name>
        <dbReference type="ChEBI" id="CHEBI:29103"/>
    </ligand>
</feature>
<dbReference type="GO" id="GO:0046872">
    <property type="term" value="F:metal ion binding"/>
    <property type="evidence" value="ECO:0007669"/>
    <property type="project" value="UniProtKB-KW"/>
</dbReference>
<feature type="binding site" evidence="12">
    <location>
        <begin position="271"/>
        <end position="272"/>
    </location>
    <ligand>
        <name>ATP</name>
        <dbReference type="ChEBI" id="CHEBI:30616"/>
    </ligand>
</feature>
<dbReference type="PROSITE" id="PS00583">
    <property type="entry name" value="PFKB_KINASES_1"/>
    <property type="match status" value="1"/>
</dbReference>
<evidence type="ECO:0000256" key="12">
    <source>
        <dbReference type="HAMAP-Rule" id="MF_01987"/>
    </source>
</evidence>
<evidence type="ECO:0000256" key="9">
    <source>
        <dbReference type="ARBA" id="ARBA00022842"/>
    </source>
</evidence>
<dbReference type="OrthoDB" id="9775849at2"/>
<dbReference type="GO" id="GO:0005524">
    <property type="term" value="F:ATP binding"/>
    <property type="evidence" value="ECO:0007669"/>
    <property type="project" value="UniProtKB-UniRule"/>
</dbReference>
<feature type="binding site" evidence="12">
    <location>
        <position position="309"/>
    </location>
    <ligand>
        <name>K(+)</name>
        <dbReference type="ChEBI" id="CHEBI:29103"/>
    </ligand>
</feature>
<dbReference type="EMBL" id="DF970150">
    <property type="protein sequence ID" value="GAP65106.1"/>
    <property type="molecule type" value="Genomic_DNA"/>
</dbReference>
<evidence type="ECO:0000256" key="8">
    <source>
        <dbReference type="ARBA" id="ARBA00022840"/>
    </source>
</evidence>
<dbReference type="UniPathway" id="UPA00916">
    <property type="reaction ID" value="UER00889"/>
</dbReference>
<name>A0A0K8QK83_9GAMM</name>
<dbReference type="HAMAP" id="MF_01987">
    <property type="entry name" value="Ribokinase"/>
    <property type="match status" value="1"/>
</dbReference>
<dbReference type="Pfam" id="PF00294">
    <property type="entry name" value="PfkB"/>
    <property type="match status" value="1"/>
</dbReference>
<reference evidence="14" key="1">
    <citation type="submission" date="2015-03" db="EMBL/GenBank/DDBJ databases">
        <title>Draft genome sequence of Mizugakiibacter sediminis skMP5.</title>
        <authorList>
            <person name="Watanabe T."/>
            <person name="Kojima H."/>
            <person name="Fukui M."/>
        </authorList>
    </citation>
    <scope>NUCLEOTIDE SEQUENCE</scope>
    <source>
        <strain evidence="14">SkMP5</strain>
    </source>
</reference>
<comment type="subunit">
    <text evidence="12">Homodimer.</text>
</comment>